<dbReference type="EMBL" id="BTSX01000001">
    <property type="protein sequence ID" value="GMS78347.1"/>
    <property type="molecule type" value="Genomic_DNA"/>
</dbReference>
<feature type="chain" id="PRO_5043686141" description="TIL domain-containing protein" evidence="1">
    <location>
        <begin position="24"/>
        <end position="120"/>
    </location>
</feature>
<proteinExistence type="predicted"/>
<gene>
    <name evidence="2" type="ORF">PENTCL1PPCAC_522</name>
</gene>
<evidence type="ECO:0008006" key="4">
    <source>
        <dbReference type="Google" id="ProtNLM"/>
    </source>
</evidence>
<feature type="signal peptide" evidence="1">
    <location>
        <begin position="1"/>
        <end position="23"/>
    </location>
</feature>
<dbReference type="Proteomes" id="UP001432027">
    <property type="component" value="Unassembled WGS sequence"/>
</dbReference>
<evidence type="ECO:0000313" key="3">
    <source>
        <dbReference type="Proteomes" id="UP001432027"/>
    </source>
</evidence>
<keyword evidence="3" id="KW-1185">Reference proteome</keyword>
<protein>
    <recommendedName>
        <fullName evidence="4">TIL domain-containing protein</fullName>
    </recommendedName>
</protein>
<sequence length="120" mass="12765">LNSPSTMQLILSLVATTLSLTIAQSPSPSPIPPISIPSPSTPPCDGFKCPDDQDCELQNVQCIAPPCNPVPTCVPDRDECNPKCPAGQNCQHDRVYCMSEPCPATTPRCVPDTDSNSLEN</sequence>
<evidence type="ECO:0000313" key="2">
    <source>
        <dbReference type="EMBL" id="GMS78347.1"/>
    </source>
</evidence>
<accession>A0AAV5S8A3</accession>
<keyword evidence="1" id="KW-0732">Signal</keyword>
<feature type="non-terminal residue" evidence="2">
    <location>
        <position position="1"/>
    </location>
</feature>
<evidence type="ECO:0000256" key="1">
    <source>
        <dbReference type="SAM" id="SignalP"/>
    </source>
</evidence>
<comment type="caution">
    <text evidence="2">The sequence shown here is derived from an EMBL/GenBank/DDBJ whole genome shotgun (WGS) entry which is preliminary data.</text>
</comment>
<organism evidence="2 3">
    <name type="scientific">Pristionchus entomophagus</name>
    <dbReference type="NCBI Taxonomy" id="358040"/>
    <lineage>
        <taxon>Eukaryota</taxon>
        <taxon>Metazoa</taxon>
        <taxon>Ecdysozoa</taxon>
        <taxon>Nematoda</taxon>
        <taxon>Chromadorea</taxon>
        <taxon>Rhabditida</taxon>
        <taxon>Rhabditina</taxon>
        <taxon>Diplogasteromorpha</taxon>
        <taxon>Diplogasteroidea</taxon>
        <taxon>Neodiplogasteridae</taxon>
        <taxon>Pristionchus</taxon>
    </lineage>
</organism>
<dbReference type="AlphaFoldDB" id="A0AAV5S8A3"/>
<name>A0AAV5S8A3_9BILA</name>
<reference evidence="2" key="1">
    <citation type="submission" date="2023-10" db="EMBL/GenBank/DDBJ databases">
        <title>Genome assembly of Pristionchus species.</title>
        <authorList>
            <person name="Yoshida K."/>
            <person name="Sommer R.J."/>
        </authorList>
    </citation>
    <scope>NUCLEOTIDE SEQUENCE</scope>
    <source>
        <strain evidence="2">RS0144</strain>
    </source>
</reference>